<dbReference type="InterPro" id="IPR045261">
    <property type="entry name" value="MORC_ATPase"/>
</dbReference>
<evidence type="ECO:0000256" key="6">
    <source>
        <dbReference type="ARBA" id="ARBA00023242"/>
    </source>
</evidence>
<protein>
    <submittedName>
        <fullName evidence="10">MORC family CW-type zinc finger protein 3 Nuclear matrix protein 2</fullName>
    </submittedName>
</protein>
<dbReference type="Pfam" id="PF17942">
    <property type="entry name" value="Morc6_S5"/>
    <property type="match status" value="1"/>
</dbReference>
<keyword evidence="6" id="KW-0539">Nucleus</keyword>
<name>A0A6G1PWQ2_CHAAH</name>
<feature type="region of interest" description="Disordered" evidence="8">
    <location>
        <begin position="390"/>
        <end position="411"/>
    </location>
</feature>
<evidence type="ECO:0000256" key="8">
    <source>
        <dbReference type="SAM" id="MobiDB-lite"/>
    </source>
</evidence>
<feature type="compositionally biased region" description="Polar residues" evidence="8">
    <location>
        <begin position="753"/>
        <end position="779"/>
    </location>
</feature>
<evidence type="ECO:0000256" key="3">
    <source>
        <dbReference type="ARBA" id="ARBA00022771"/>
    </source>
</evidence>
<evidence type="ECO:0000256" key="4">
    <source>
        <dbReference type="ARBA" id="ARBA00022833"/>
    </source>
</evidence>
<dbReference type="PANTHER" id="PTHR23336">
    <property type="entry name" value="ZINC FINGER CW-TYPE COILED-COIL DOMAIN PROTEIN 3"/>
    <property type="match status" value="1"/>
</dbReference>
<dbReference type="AlphaFoldDB" id="A0A6G1PWQ2"/>
<dbReference type="PROSITE" id="PS51050">
    <property type="entry name" value="ZF_CW"/>
    <property type="match status" value="1"/>
</dbReference>
<dbReference type="Gene3D" id="3.30.40.100">
    <property type="match status" value="1"/>
</dbReference>
<dbReference type="SUPFAM" id="SSF55874">
    <property type="entry name" value="ATPase domain of HSP90 chaperone/DNA topoisomerase II/histidine kinase"/>
    <property type="match status" value="1"/>
</dbReference>
<feature type="domain" description="CW-type" evidence="9">
    <location>
        <begin position="347"/>
        <end position="399"/>
    </location>
</feature>
<feature type="compositionally biased region" description="Acidic residues" evidence="8">
    <location>
        <begin position="393"/>
        <end position="404"/>
    </location>
</feature>
<feature type="region of interest" description="Disordered" evidence="8">
    <location>
        <begin position="753"/>
        <end position="794"/>
    </location>
</feature>
<gene>
    <name evidence="10" type="ORF">EXN66_Car010447</name>
</gene>
<reference evidence="10 11" key="1">
    <citation type="submission" date="2019-02" db="EMBL/GenBank/DDBJ databases">
        <title>Opniocepnalus argus genome.</title>
        <authorList>
            <person name="Zhou C."/>
            <person name="Xiao S."/>
        </authorList>
    </citation>
    <scope>NUCLEOTIDE SEQUENCE [LARGE SCALE GENOMIC DNA]</scope>
    <source>
        <strain evidence="10">OARG1902GOOAL</strain>
        <tissue evidence="10">Muscle</tissue>
    </source>
</reference>
<feature type="compositionally biased region" description="Low complexity" evidence="8">
    <location>
        <begin position="490"/>
        <end position="506"/>
    </location>
</feature>
<dbReference type="Pfam" id="PF13589">
    <property type="entry name" value="HATPase_c_3"/>
    <property type="match status" value="1"/>
</dbReference>
<dbReference type="SUPFAM" id="SSF58018">
    <property type="entry name" value="Coiled-coil dimerization domain from cortexillin I"/>
    <property type="match status" value="1"/>
</dbReference>
<evidence type="ECO:0000313" key="11">
    <source>
        <dbReference type="Proteomes" id="UP000503349"/>
    </source>
</evidence>
<feature type="region of interest" description="Disordered" evidence="8">
    <location>
        <begin position="490"/>
        <end position="564"/>
    </location>
</feature>
<keyword evidence="2" id="KW-0479">Metal-binding</keyword>
<evidence type="ECO:0000256" key="2">
    <source>
        <dbReference type="ARBA" id="ARBA00022723"/>
    </source>
</evidence>
<feature type="coiled-coil region" evidence="7">
    <location>
        <begin position="613"/>
        <end position="640"/>
    </location>
</feature>
<comment type="subcellular location">
    <subcellularLocation>
        <location evidence="1">Nucleus</location>
    </subcellularLocation>
</comment>
<dbReference type="Proteomes" id="UP000503349">
    <property type="component" value="Chromosome 10"/>
</dbReference>
<dbReference type="InterPro" id="IPR011124">
    <property type="entry name" value="Znf_CW"/>
</dbReference>
<evidence type="ECO:0000256" key="7">
    <source>
        <dbReference type="SAM" id="Coils"/>
    </source>
</evidence>
<dbReference type="GO" id="GO:0008270">
    <property type="term" value="F:zinc ion binding"/>
    <property type="evidence" value="ECO:0007669"/>
    <property type="project" value="UniProtKB-KW"/>
</dbReference>
<dbReference type="Pfam" id="PF07496">
    <property type="entry name" value="zf-CW"/>
    <property type="match status" value="1"/>
</dbReference>
<reference evidence="11" key="2">
    <citation type="submission" date="2019-02" db="EMBL/GenBank/DDBJ databases">
        <title>Opniocepnalus argus Var Kimnra genome.</title>
        <authorList>
            <person name="Zhou C."/>
            <person name="Xiao S."/>
        </authorList>
    </citation>
    <scope>NUCLEOTIDE SEQUENCE [LARGE SCALE GENOMIC DNA]</scope>
</reference>
<keyword evidence="5 7" id="KW-0175">Coiled coil</keyword>
<evidence type="ECO:0000256" key="5">
    <source>
        <dbReference type="ARBA" id="ARBA00023054"/>
    </source>
</evidence>
<dbReference type="GO" id="GO:0005654">
    <property type="term" value="C:nucleoplasm"/>
    <property type="evidence" value="ECO:0007669"/>
    <property type="project" value="TreeGrafter"/>
</dbReference>
<evidence type="ECO:0000259" key="9">
    <source>
        <dbReference type="PROSITE" id="PS51050"/>
    </source>
</evidence>
<organism evidence="10 11">
    <name type="scientific">Channa argus</name>
    <name type="common">Northern snakehead</name>
    <name type="synonym">Ophicephalus argus</name>
    <dbReference type="NCBI Taxonomy" id="215402"/>
    <lineage>
        <taxon>Eukaryota</taxon>
        <taxon>Metazoa</taxon>
        <taxon>Chordata</taxon>
        <taxon>Craniata</taxon>
        <taxon>Vertebrata</taxon>
        <taxon>Euteleostomi</taxon>
        <taxon>Actinopterygii</taxon>
        <taxon>Neopterygii</taxon>
        <taxon>Teleostei</taxon>
        <taxon>Neoteleostei</taxon>
        <taxon>Acanthomorphata</taxon>
        <taxon>Anabantaria</taxon>
        <taxon>Anabantiformes</taxon>
        <taxon>Channoidei</taxon>
        <taxon>Channidae</taxon>
        <taxon>Channa</taxon>
    </lineage>
</organism>
<sequence>MYFLNQLSALNVLHVPPPLLTPDAGKDGGSDGPRCSAEYGESNFIVLLCIVMSTNVTTDRLYQNEQADNAYDPDVNAKQFWIDKTLFQGEECLTFMDNGNGLNHNSMHKMLSFGYSDKTAVKGVEPIGIYGNGFKSGSMRLGRDAIVFSKSKTSSCVGMLSQTYLEKIDAQQITLLSAKEEHKASLQDILRYSPFTTKEDLITEFNAISHPFCTENTGTRIIIWNLRRTSNETGEFDFEKDRYDIQIPSDIYEEMNGTNQYPDKSKSYIPESVYSLRANNQGVGVIGVIECNYLDPTHNKQSFNETDKYRKTINNLGIKLEEYWKEIRYKRDKDHPNSTTAVEDIQKRPDQNWVQCDDCLRWRKLSDGIDISKLPEKWFCRMNPDPQFRSCQVDEEPEDSDEDQPSYRKTYKLQPPLLPLPERVGLEGKHYRGVLRSLHLLHLAPPSFHKLLGFDLTKVKTEEQQSETNVNLLLECSEDAAVDDALVKDAAGTSSTGSPSVGTSPSIAPPPGVASITTQTEISKMKKEQDDQIQTDERVGQSTSKKDAQSVNHDEHASQNEVRQHLESNQAAGPFCADACDNKYSLSRDPVIIELQEQQDKLLELMQATALERDSFKEQVHKLTCQLQDMQNRVQELCQVNVKKECSSQASQTEETVGTERGENYQSLFENAKKKVDELIMEKENLLEAIETKSSSGPGREKDIGEVAFQVDRLLRELDQTKKEKDELRSQLDSVEEERANLAFQCEKLRLSLQQQRPNTQKENTRPQRVTDSSVQTNPEWAEGTANSGTNSSSSTLKSLIELRQNIGHLLITYVPALDLGQVNYECNVIDEILGQVVQEQLGSMSAAGESDESRNDE</sequence>
<keyword evidence="11" id="KW-1185">Reference proteome</keyword>
<keyword evidence="3" id="KW-0863">Zinc-finger</keyword>
<evidence type="ECO:0000256" key="1">
    <source>
        <dbReference type="ARBA" id="ARBA00004123"/>
    </source>
</evidence>
<dbReference type="Gene3D" id="3.30.565.10">
    <property type="entry name" value="Histidine kinase-like ATPase, C-terminal domain"/>
    <property type="match status" value="1"/>
</dbReference>
<feature type="compositionally biased region" description="Basic and acidic residues" evidence="8">
    <location>
        <begin position="523"/>
        <end position="564"/>
    </location>
</feature>
<evidence type="ECO:0000313" key="10">
    <source>
        <dbReference type="EMBL" id="KAF3694771.1"/>
    </source>
</evidence>
<dbReference type="InterPro" id="IPR041006">
    <property type="entry name" value="Morc_S5"/>
</dbReference>
<dbReference type="PANTHER" id="PTHR23336:SF17">
    <property type="entry name" value="MORC FAMILY CW-TYPE ZINC FINGER PROTEIN 3"/>
    <property type="match status" value="1"/>
</dbReference>
<dbReference type="EMBL" id="CM015721">
    <property type="protein sequence ID" value="KAF3694771.1"/>
    <property type="molecule type" value="Genomic_DNA"/>
</dbReference>
<proteinExistence type="predicted"/>
<dbReference type="InterPro" id="IPR036890">
    <property type="entry name" value="HATPase_C_sf"/>
</dbReference>
<keyword evidence="4" id="KW-0862">Zinc</keyword>
<feature type="coiled-coil region" evidence="7">
    <location>
        <begin position="669"/>
        <end position="752"/>
    </location>
</feature>
<dbReference type="GO" id="GO:0016887">
    <property type="term" value="F:ATP hydrolysis activity"/>
    <property type="evidence" value="ECO:0007669"/>
    <property type="project" value="InterPro"/>
</dbReference>
<accession>A0A6G1PWQ2</accession>